<feature type="compositionally biased region" description="Pro residues" evidence="1">
    <location>
        <begin position="198"/>
        <end position="208"/>
    </location>
</feature>
<comment type="caution">
    <text evidence="2">The sequence shown here is derived from an EMBL/GenBank/DDBJ whole genome shotgun (WGS) entry which is preliminary data.</text>
</comment>
<protein>
    <submittedName>
        <fullName evidence="2">Uncharacterized protein</fullName>
    </submittedName>
</protein>
<dbReference type="InParanoid" id="A0A2P5HSM0"/>
<dbReference type="Proteomes" id="UP000094444">
    <property type="component" value="Unassembled WGS sequence"/>
</dbReference>
<feature type="region of interest" description="Disordered" evidence="1">
    <location>
        <begin position="164"/>
        <end position="261"/>
    </location>
</feature>
<reference evidence="2" key="1">
    <citation type="submission" date="2017-09" db="EMBL/GenBank/DDBJ databases">
        <title>Polyketide synthases of a Diaporthe helianthi virulent isolate.</title>
        <authorList>
            <person name="Baroncelli R."/>
        </authorList>
    </citation>
    <scope>NUCLEOTIDE SEQUENCE [LARGE SCALE GENOMIC DNA]</scope>
    <source>
        <strain evidence="2">7/96</strain>
    </source>
</reference>
<name>A0A2P5HSM0_DIAHE</name>
<evidence type="ECO:0000313" key="2">
    <source>
        <dbReference type="EMBL" id="POS73240.1"/>
    </source>
</evidence>
<dbReference type="AlphaFoldDB" id="A0A2P5HSM0"/>
<dbReference type="OrthoDB" id="5233426at2759"/>
<evidence type="ECO:0000256" key="1">
    <source>
        <dbReference type="SAM" id="MobiDB-lite"/>
    </source>
</evidence>
<proteinExistence type="predicted"/>
<keyword evidence="3" id="KW-1185">Reference proteome</keyword>
<feature type="compositionally biased region" description="Basic and acidic residues" evidence="1">
    <location>
        <begin position="252"/>
        <end position="261"/>
    </location>
</feature>
<accession>A0A2P5HSM0</accession>
<organism evidence="2 3">
    <name type="scientific">Diaporthe helianthi</name>
    <dbReference type="NCBI Taxonomy" id="158607"/>
    <lineage>
        <taxon>Eukaryota</taxon>
        <taxon>Fungi</taxon>
        <taxon>Dikarya</taxon>
        <taxon>Ascomycota</taxon>
        <taxon>Pezizomycotina</taxon>
        <taxon>Sordariomycetes</taxon>
        <taxon>Sordariomycetidae</taxon>
        <taxon>Diaporthales</taxon>
        <taxon>Diaporthaceae</taxon>
        <taxon>Diaporthe</taxon>
    </lineage>
</organism>
<gene>
    <name evidence="2" type="ORF">DHEL01_v208366</name>
</gene>
<dbReference type="EMBL" id="MAVT02000835">
    <property type="protein sequence ID" value="POS73240.1"/>
    <property type="molecule type" value="Genomic_DNA"/>
</dbReference>
<feature type="compositionally biased region" description="Low complexity" evidence="1">
    <location>
        <begin position="209"/>
        <end position="219"/>
    </location>
</feature>
<evidence type="ECO:0000313" key="3">
    <source>
        <dbReference type="Proteomes" id="UP000094444"/>
    </source>
</evidence>
<sequence length="261" mass="28770">MLSRSYFDNDAVAWHAPNPSSFGYHHGPVPHRNHQPANASHNADQQLPSIAVSKVNTGVCDLELDGTGTMCGTVFSTQPSMRRHLRDSHPGATQNPSRTNVAIMEKAQGQNAIKRWVLTGGWRDARYLREPGRGPECGLVARYADACERIAREDEEFRKKFGEHFHRRIMQQDPDFQPGKKSRARKYQEGAAEAEVSPAPPPPPPPAAGPSRSARSVPSQGRAPSQGRSGGLRGGRAKEIILISDDEDEEDVKMKFEAYTP</sequence>